<feature type="domain" description="DEP" evidence="4">
    <location>
        <begin position="212"/>
        <end position="291"/>
    </location>
</feature>
<dbReference type="CDD" id="cd04450">
    <property type="entry name" value="DEP_RGS7-like"/>
    <property type="match status" value="1"/>
</dbReference>
<dbReference type="InterPro" id="IPR036390">
    <property type="entry name" value="WH_DNA-bd_sf"/>
</dbReference>
<dbReference type="InterPro" id="IPR036388">
    <property type="entry name" value="WH-like_DNA-bd_sf"/>
</dbReference>
<dbReference type="AlphaFoldDB" id="A0A9P4ILF2"/>
<dbReference type="CDD" id="cd08708">
    <property type="entry name" value="RGS_FLBA"/>
    <property type="match status" value="1"/>
</dbReference>
<keyword evidence="1" id="KW-0734">Signal transduction inhibitor</keyword>
<dbReference type="InterPro" id="IPR000591">
    <property type="entry name" value="DEP_dom"/>
</dbReference>
<feature type="region of interest" description="Disordered" evidence="2">
    <location>
        <begin position="299"/>
        <end position="323"/>
    </location>
</feature>
<evidence type="ECO:0000259" key="3">
    <source>
        <dbReference type="PROSITE" id="PS50132"/>
    </source>
</evidence>
<dbReference type="SUPFAM" id="SSF46785">
    <property type="entry name" value="Winged helix' DNA-binding domain"/>
    <property type="match status" value="2"/>
</dbReference>
<evidence type="ECO:0000313" key="6">
    <source>
        <dbReference type="Proteomes" id="UP000799772"/>
    </source>
</evidence>
<comment type="caution">
    <text evidence="5">The sequence shown here is derived from an EMBL/GenBank/DDBJ whole genome shotgun (WGS) entry which is preliminary data.</text>
</comment>
<accession>A0A9P4ILF2</accession>
<feature type="domain" description="RGS" evidence="3">
    <location>
        <begin position="329"/>
        <end position="471"/>
    </location>
</feature>
<evidence type="ECO:0000313" key="5">
    <source>
        <dbReference type="EMBL" id="KAF2100291.1"/>
    </source>
</evidence>
<dbReference type="PROSITE" id="PS50186">
    <property type="entry name" value="DEP"/>
    <property type="match status" value="1"/>
</dbReference>
<dbReference type="PROSITE" id="PS50132">
    <property type="entry name" value="RGS"/>
    <property type="match status" value="1"/>
</dbReference>
<dbReference type="PANTHER" id="PTHR10845:SF192">
    <property type="entry name" value="DOUBLE HIT, ISOFORM B"/>
    <property type="match status" value="1"/>
</dbReference>
<dbReference type="Gene3D" id="1.10.10.10">
    <property type="entry name" value="Winged helix-like DNA-binding domain superfamily/Winged helix DNA-binding domain"/>
    <property type="match status" value="2"/>
</dbReference>
<reference evidence="5" key="1">
    <citation type="journal article" date="2020" name="Stud. Mycol.">
        <title>101 Dothideomycetes genomes: a test case for predicting lifestyles and emergence of pathogens.</title>
        <authorList>
            <person name="Haridas S."/>
            <person name="Albert R."/>
            <person name="Binder M."/>
            <person name="Bloem J."/>
            <person name="Labutti K."/>
            <person name="Salamov A."/>
            <person name="Andreopoulos B."/>
            <person name="Baker S."/>
            <person name="Barry K."/>
            <person name="Bills G."/>
            <person name="Bluhm B."/>
            <person name="Cannon C."/>
            <person name="Castanera R."/>
            <person name="Culley D."/>
            <person name="Daum C."/>
            <person name="Ezra D."/>
            <person name="Gonzalez J."/>
            <person name="Henrissat B."/>
            <person name="Kuo A."/>
            <person name="Liang C."/>
            <person name="Lipzen A."/>
            <person name="Lutzoni F."/>
            <person name="Magnuson J."/>
            <person name="Mondo S."/>
            <person name="Nolan M."/>
            <person name="Ohm R."/>
            <person name="Pangilinan J."/>
            <person name="Park H.-J."/>
            <person name="Ramirez L."/>
            <person name="Alfaro M."/>
            <person name="Sun H."/>
            <person name="Tritt A."/>
            <person name="Yoshinaga Y."/>
            <person name="Zwiers L.-H."/>
            <person name="Turgeon B."/>
            <person name="Goodwin S."/>
            <person name="Spatafora J."/>
            <person name="Crous P."/>
            <person name="Grigoriev I."/>
        </authorList>
    </citation>
    <scope>NUCLEOTIDE SEQUENCE</scope>
    <source>
        <strain evidence="5">CBS 133067</strain>
    </source>
</reference>
<proteinExistence type="predicted"/>
<sequence length="488" mass="55142">MHQTSSRLLRMTDDDRPFTRDFKDLFSTLVVSLPLTPHRVRFQKVEHTFTSEEAITNLGSLKFSQSNRMPDPKDPSRIVTTTTTTTFSMAREMARSVCQKFLEARFIEAVDNKSDFNSKSAVWQLTSKGMAVLARFCQRNGINQRHVMDALDSNRNQMHLVIVEREADTDKLHRDQATIEVIFRRFAGTEGPNLKNSTSSSDSDSLSEYASGLVGVRMARDRKIGDKLYFNTFTGKSTIDWLMDCCTLVDRRETVELATLFCDYGLMQPVDTLPNSARFIPTKSAVYYITEKGQRVAGWISSPRPPAEQNETSLAKNRDMSSKDSNANRMSIIIRDPALRLLFREYLRDTHCEENLAFYLDVKDFLAGYNSAKRSSAVPKFEAIRETLAAAYSLYNAFLAPGSPCELNIDHSLRTALAGRMTRAVGDDDAMIKSLDEVASLFDQAQTSVFKLMASDSVPKFMREPKYATILRERNLETALGGNFSIRT</sequence>
<dbReference type="PRINTS" id="PR01301">
    <property type="entry name" value="RGSPROTEIN"/>
</dbReference>
<protein>
    <submittedName>
        <fullName evidence="5">RGS-domain-containing protein</fullName>
    </submittedName>
</protein>
<dbReference type="EMBL" id="ML978124">
    <property type="protein sequence ID" value="KAF2100291.1"/>
    <property type="molecule type" value="Genomic_DNA"/>
</dbReference>
<keyword evidence="6" id="KW-1185">Reference proteome</keyword>
<dbReference type="OrthoDB" id="196547at2759"/>
<dbReference type="SMART" id="SM00315">
    <property type="entry name" value="RGS"/>
    <property type="match status" value="1"/>
</dbReference>
<dbReference type="GO" id="GO:0035556">
    <property type="term" value="P:intracellular signal transduction"/>
    <property type="evidence" value="ECO:0007669"/>
    <property type="project" value="InterPro"/>
</dbReference>
<evidence type="ECO:0000256" key="2">
    <source>
        <dbReference type="SAM" id="MobiDB-lite"/>
    </source>
</evidence>
<dbReference type="InterPro" id="IPR016137">
    <property type="entry name" value="RGS"/>
</dbReference>
<evidence type="ECO:0000256" key="1">
    <source>
        <dbReference type="ARBA" id="ARBA00022700"/>
    </source>
</evidence>
<dbReference type="InterPro" id="IPR036305">
    <property type="entry name" value="RGS_sf"/>
</dbReference>
<name>A0A9P4ILF2_9PEZI</name>
<dbReference type="Pfam" id="PF25889">
    <property type="entry name" value="WHD_Fungal_DR"/>
    <property type="match status" value="1"/>
</dbReference>
<dbReference type="InterPro" id="IPR044926">
    <property type="entry name" value="RGS_subdomain_2"/>
</dbReference>
<gene>
    <name evidence="5" type="ORF">NA57DRAFT_37028</name>
</gene>
<dbReference type="Gene3D" id="1.10.167.10">
    <property type="entry name" value="Regulator of G-protein Signalling 4, domain 2"/>
    <property type="match status" value="1"/>
</dbReference>
<evidence type="ECO:0000259" key="4">
    <source>
        <dbReference type="PROSITE" id="PS50186"/>
    </source>
</evidence>
<dbReference type="Pfam" id="PF00610">
    <property type="entry name" value="DEP"/>
    <property type="match status" value="1"/>
</dbReference>
<dbReference type="SUPFAM" id="SSF48097">
    <property type="entry name" value="Regulator of G-protein signaling, RGS"/>
    <property type="match status" value="1"/>
</dbReference>
<organism evidence="5 6">
    <name type="scientific">Rhizodiscina lignyota</name>
    <dbReference type="NCBI Taxonomy" id="1504668"/>
    <lineage>
        <taxon>Eukaryota</taxon>
        <taxon>Fungi</taxon>
        <taxon>Dikarya</taxon>
        <taxon>Ascomycota</taxon>
        <taxon>Pezizomycotina</taxon>
        <taxon>Dothideomycetes</taxon>
        <taxon>Pleosporomycetidae</taxon>
        <taxon>Aulographales</taxon>
        <taxon>Rhizodiscinaceae</taxon>
        <taxon>Rhizodiscina</taxon>
    </lineage>
</organism>
<dbReference type="Proteomes" id="UP000799772">
    <property type="component" value="Unassembled WGS sequence"/>
</dbReference>
<dbReference type="Pfam" id="PF00615">
    <property type="entry name" value="RGS"/>
    <property type="match status" value="1"/>
</dbReference>
<dbReference type="InterPro" id="IPR058855">
    <property type="entry name" value="RGS1/SST2-like_Fungal-DR"/>
</dbReference>
<dbReference type="GO" id="GO:0009968">
    <property type="term" value="P:negative regulation of signal transduction"/>
    <property type="evidence" value="ECO:0007669"/>
    <property type="project" value="UniProtKB-KW"/>
</dbReference>
<dbReference type="PANTHER" id="PTHR10845">
    <property type="entry name" value="REGULATOR OF G PROTEIN SIGNALING"/>
    <property type="match status" value="1"/>
</dbReference>
<dbReference type="SMART" id="SM00049">
    <property type="entry name" value="DEP"/>
    <property type="match status" value="2"/>
</dbReference>